<keyword evidence="4" id="KW-0843">Virulence</keyword>
<sequence>MFCSASRRHDWASFVAWIDNPGLENPRLLGVSVSKTATKCDTETQVPEYMFAGYQRRGMRSEVSNTSVRAYYSNEALLGPAFLTLDGRLDGEYQDLIMWEQLPNEARAALTDDNFDDSRILFNDENFDQSLSKAWPF</sequence>
<dbReference type="OrthoDB" id="122633at2759"/>
<evidence type="ECO:0000256" key="1">
    <source>
        <dbReference type="ARBA" id="ARBA00004613"/>
    </source>
</evidence>
<evidence type="ECO:0000313" key="6">
    <source>
        <dbReference type="Proteomes" id="UP001165083"/>
    </source>
</evidence>
<keyword evidence="3" id="KW-0964">Secreted</keyword>
<evidence type="ECO:0000256" key="3">
    <source>
        <dbReference type="ARBA" id="ARBA00022525"/>
    </source>
</evidence>
<organism evidence="5 6">
    <name type="scientific">Phytophthora lilii</name>
    <dbReference type="NCBI Taxonomy" id="2077276"/>
    <lineage>
        <taxon>Eukaryota</taxon>
        <taxon>Sar</taxon>
        <taxon>Stramenopiles</taxon>
        <taxon>Oomycota</taxon>
        <taxon>Peronosporomycetes</taxon>
        <taxon>Peronosporales</taxon>
        <taxon>Peronosporaceae</taxon>
        <taxon>Phytophthora</taxon>
    </lineage>
</organism>
<evidence type="ECO:0000313" key="5">
    <source>
        <dbReference type="EMBL" id="GMF11948.1"/>
    </source>
</evidence>
<comment type="caution">
    <text evidence="5">The sequence shown here is derived from an EMBL/GenBank/DDBJ whole genome shotgun (WGS) entry which is preliminary data.</text>
</comment>
<comment type="subcellular location">
    <subcellularLocation>
        <location evidence="1">Secreted</location>
    </subcellularLocation>
</comment>
<dbReference type="AlphaFoldDB" id="A0A9W6TF30"/>
<dbReference type="Pfam" id="PF05630">
    <property type="entry name" value="NPP1"/>
    <property type="match status" value="1"/>
</dbReference>
<dbReference type="PANTHER" id="PTHR33657:SF8">
    <property type="entry name" value="DOMAIN PROTEIN, PUTATIVE (AFU_ORTHOLOGUE AFUA_5G00600)-RELATED"/>
    <property type="match status" value="1"/>
</dbReference>
<dbReference type="InterPro" id="IPR008701">
    <property type="entry name" value="NPP1"/>
</dbReference>
<reference evidence="5" key="1">
    <citation type="submission" date="2023-04" db="EMBL/GenBank/DDBJ databases">
        <title>Phytophthora lilii NBRC 32176.</title>
        <authorList>
            <person name="Ichikawa N."/>
            <person name="Sato H."/>
            <person name="Tonouchi N."/>
        </authorList>
    </citation>
    <scope>NUCLEOTIDE SEQUENCE</scope>
    <source>
        <strain evidence="5">NBRC 32176</strain>
    </source>
</reference>
<keyword evidence="6" id="KW-1185">Reference proteome</keyword>
<dbReference type="PANTHER" id="PTHR33657">
    <property type="entry name" value="DOMAIN PROTEIN, PUTATIVE (AFU_ORTHOLOGUE AFUA_5G00600)-RELATED"/>
    <property type="match status" value="1"/>
</dbReference>
<dbReference type="GO" id="GO:0005576">
    <property type="term" value="C:extracellular region"/>
    <property type="evidence" value="ECO:0007669"/>
    <property type="project" value="UniProtKB-SubCell"/>
</dbReference>
<evidence type="ECO:0000256" key="2">
    <source>
        <dbReference type="ARBA" id="ARBA00009520"/>
    </source>
</evidence>
<dbReference type="EMBL" id="BSXW01000094">
    <property type="protein sequence ID" value="GMF11948.1"/>
    <property type="molecule type" value="Genomic_DNA"/>
</dbReference>
<comment type="similarity">
    <text evidence="2">Belongs to the Necrosis inducing protein (NPP1) family.</text>
</comment>
<dbReference type="Proteomes" id="UP001165083">
    <property type="component" value="Unassembled WGS sequence"/>
</dbReference>
<proteinExistence type="inferred from homology"/>
<accession>A0A9W6TF30</accession>
<protein>
    <submittedName>
        <fullName evidence="5">Unnamed protein product</fullName>
    </submittedName>
</protein>
<name>A0A9W6TF30_9STRA</name>
<evidence type="ECO:0000256" key="4">
    <source>
        <dbReference type="ARBA" id="ARBA00023026"/>
    </source>
</evidence>
<gene>
    <name evidence="5" type="ORF">Plil01_000261400</name>
</gene>